<protein>
    <submittedName>
        <fullName evidence="1">Uncharacterized protein</fullName>
    </submittedName>
</protein>
<dbReference type="HOGENOM" id="CLU_3306936_0_0_0"/>
<evidence type="ECO:0000313" key="1">
    <source>
        <dbReference type="EMBL" id="AEP13194.1"/>
    </source>
</evidence>
<organism evidence="1 2">
    <name type="scientific">Chloracidobacterium thermophilum (strain B)</name>
    <dbReference type="NCBI Taxonomy" id="981222"/>
    <lineage>
        <taxon>Bacteria</taxon>
        <taxon>Pseudomonadati</taxon>
        <taxon>Acidobacteriota</taxon>
        <taxon>Terriglobia</taxon>
        <taxon>Terriglobales</taxon>
        <taxon>Acidobacteriaceae</taxon>
        <taxon>Chloracidobacterium</taxon>
    </lineage>
</organism>
<name>G2LK27_CHLTF</name>
<proteinExistence type="predicted"/>
<evidence type="ECO:0000313" key="2">
    <source>
        <dbReference type="Proteomes" id="UP000006791"/>
    </source>
</evidence>
<sequence length="39" mass="4357">MTFPIRLTKLAKRAGCAARQLPGYLFSWPGQPATRQPRA</sequence>
<accession>G2LK27</accession>
<keyword evidence="2" id="KW-1185">Reference proteome</keyword>
<dbReference type="AlphaFoldDB" id="G2LK27"/>
<dbReference type="KEGG" id="ctm:Cabther_B0191"/>
<gene>
    <name evidence="1" type="ordered locus">Cabther_B0191</name>
</gene>
<dbReference type="Proteomes" id="UP000006791">
    <property type="component" value="Chromosome 2"/>
</dbReference>
<reference evidence="1 2" key="1">
    <citation type="journal article" date="2012" name="Environ. Microbiol.">
        <title>Complete genome of Candidatus Chloracidobacterium thermophilum, a chlorophyll-based photoheterotroph belonging to the phylum Acidobacteria.</title>
        <authorList>
            <person name="Garcia Costas A.M."/>
            <person name="Liu Z."/>
            <person name="Tomsho L.P."/>
            <person name="Schuster S.C."/>
            <person name="Ward D.M."/>
            <person name="Bryant D.A."/>
        </authorList>
    </citation>
    <scope>NUCLEOTIDE SEQUENCE [LARGE SCALE GENOMIC DNA]</scope>
    <source>
        <strain evidence="1 2">B</strain>
    </source>
</reference>
<dbReference type="EMBL" id="CP002515">
    <property type="protein sequence ID" value="AEP13194.1"/>
    <property type="molecule type" value="Genomic_DNA"/>
</dbReference>